<name>A0A0F9KZ74_9ZZZZ</name>
<dbReference type="EMBL" id="LAZR01007078">
    <property type="protein sequence ID" value="KKM87599.1"/>
    <property type="molecule type" value="Genomic_DNA"/>
</dbReference>
<protein>
    <submittedName>
        <fullName evidence="1">Uncharacterized protein</fullName>
    </submittedName>
</protein>
<organism evidence="1">
    <name type="scientific">marine sediment metagenome</name>
    <dbReference type="NCBI Taxonomy" id="412755"/>
    <lineage>
        <taxon>unclassified sequences</taxon>
        <taxon>metagenomes</taxon>
        <taxon>ecological metagenomes</taxon>
    </lineage>
</organism>
<sequence>DSKGMRFETEVTSLVVKPNTQPKPVRPPKYNPRIHKAGDVVIKDNMIVTVPELDGEGNQVPGL</sequence>
<accession>A0A0F9KZ74</accession>
<comment type="caution">
    <text evidence="1">The sequence shown here is derived from an EMBL/GenBank/DDBJ whole genome shotgun (WGS) entry which is preliminary data.</text>
</comment>
<dbReference type="AlphaFoldDB" id="A0A0F9KZ74"/>
<evidence type="ECO:0000313" key="1">
    <source>
        <dbReference type="EMBL" id="KKM87599.1"/>
    </source>
</evidence>
<reference evidence="1" key="1">
    <citation type="journal article" date="2015" name="Nature">
        <title>Complex archaea that bridge the gap between prokaryotes and eukaryotes.</title>
        <authorList>
            <person name="Spang A."/>
            <person name="Saw J.H."/>
            <person name="Jorgensen S.L."/>
            <person name="Zaremba-Niedzwiedzka K."/>
            <person name="Martijn J."/>
            <person name="Lind A.E."/>
            <person name="van Eijk R."/>
            <person name="Schleper C."/>
            <person name="Guy L."/>
            <person name="Ettema T.J."/>
        </authorList>
    </citation>
    <scope>NUCLEOTIDE SEQUENCE</scope>
</reference>
<gene>
    <name evidence="1" type="ORF">LCGC14_1267160</name>
</gene>
<proteinExistence type="predicted"/>
<feature type="non-terminal residue" evidence="1">
    <location>
        <position position="1"/>
    </location>
</feature>